<reference evidence="4 6" key="2">
    <citation type="submission" date="2018-08" db="EMBL/GenBank/DDBJ databases">
        <title>Bacillus clarus sp. nov. strain PS00077A.</title>
        <authorList>
            <person name="Mendez Acevedo M."/>
            <person name="Carroll L."/>
            <person name="Mukherjee M."/>
            <person name="Wiedmann M."/>
            <person name="Kovac J."/>
        </authorList>
    </citation>
    <scope>NUCLEOTIDE SEQUENCE [LARGE SCALE GENOMIC DNA]</scope>
    <source>
        <strain evidence="4 6">PS00077A</strain>
    </source>
</reference>
<dbReference type="InterPro" id="IPR020945">
    <property type="entry name" value="DMSO/NO3_reduct_chaperone"/>
</dbReference>
<feature type="coiled-coil region" evidence="2">
    <location>
        <begin position="20"/>
        <end position="47"/>
    </location>
</feature>
<evidence type="ECO:0000256" key="1">
    <source>
        <dbReference type="ARBA" id="ARBA00023063"/>
    </source>
</evidence>
<dbReference type="EMBL" id="QVOD01000023">
    <property type="protein sequence ID" value="RFT65652.1"/>
    <property type="molecule type" value="Genomic_DNA"/>
</dbReference>
<name>A0A090YKW7_9BACI</name>
<keyword evidence="6" id="KW-1185">Reference proteome</keyword>
<evidence type="ECO:0000313" key="3">
    <source>
        <dbReference type="EMBL" id="KFM98547.1"/>
    </source>
</evidence>
<evidence type="ECO:0000313" key="5">
    <source>
        <dbReference type="Proteomes" id="UP000029389"/>
    </source>
</evidence>
<dbReference type="NCBIfam" id="TIGR00684">
    <property type="entry name" value="narJ"/>
    <property type="match status" value="1"/>
</dbReference>
<dbReference type="InterPro" id="IPR036411">
    <property type="entry name" value="TorD-like_sf"/>
</dbReference>
<keyword evidence="1" id="KW-0534">Nitrate assimilation</keyword>
<reference evidence="3 5" key="1">
    <citation type="submission" date="2014-04" db="EMBL/GenBank/DDBJ databases">
        <authorList>
            <person name="Bishop-Lilly K.A."/>
            <person name="Broomall S.M."/>
            <person name="Chain P.S."/>
            <person name="Chertkov O."/>
            <person name="Coyne S.R."/>
            <person name="Daligault H.E."/>
            <person name="Davenport K.W."/>
            <person name="Erkkila T."/>
            <person name="Frey K.G."/>
            <person name="Gibbons H.S."/>
            <person name="Gu W."/>
            <person name="Jaissle J."/>
            <person name="Johnson S.L."/>
            <person name="Koroleva G.I."/>
            <person name="Ladner J.T."/>
            <person name="Lo C.-C."/>
            <person name="Minogue T.D."/>
            <person name="Munk C."/>
            <person name="Palacios G.F."/>
            <person name="Redden C.L."/>
            <person name="Rosenzweig C.N."/>
            <person name="Scholz M.B."/>
            <person name="Teshima H."/>
            <person name="Xu Y."/>
        </authorList>
    </citation>
    <scope>NUCLEOTIDE SEQUENCE [LARGE SCALE GENOMIC DNA]</scope>
    <source>
        <strain evidence="3 5">BHP</strain>
    </source>
</reference>
<dbReference type="Gene3D" id="1.10.3480.10">
    <property type="entry name" value="TorD-like"/>
    <property type="match status" value="1"/>
</dbReference>
<evidence type="ECO:0000313" key="4">
    <source>
        <dbReference type="EMBL" id="RFT65652.1"/>
    </source>
</evidence>
<dbReference type="AlphaFoldDB" id="A0A090YKW7"/>
<protein>
    <submittedName>
        <fullName evidence="3">Nitrate reductase molybdenum cofactor assembly chaperone</fullName>
    </submittedName>
</protein>
<dbReference type="PATRIC" id="fig|1405.8.peg.4699"/>
<dbReference type="EMBL" id="JMQC01000008">
    <property type="protein sequence ID" value="KFM98547.1"/>
    <property type="molecule type" value="Genomic_DNA"/>
</dbReference>
<proteinExistence type="predicted"/>
<dbReference type="Pfam" id="PF02613">
    <property type="entry name" value="Nitrate_red_del"/>
    <property type="match status" value="1"/>
</dbReference>
<dbReference type="GO" id="GO:0016530">
    <property type="term" value="F:metallochaperone activity"/>
    <property type="evidence" value="ECO:0007669"/>
    <property type="project" value="TreeGrafter"/>
</dbReference>
<evidence type="ECO:0000313" key="6">
    <source>
        <dbReference type="Proteomes" id="UP000264294"/>
    </source>
</evidence>
<dbReference type="GO" id="GO:0051082">
    <property type="term" value="F:unfolded protein binding"/>
    <property type="evidence" value="ECO:0007669"/>
    <property type="project" value="InterPro"/>
</dbReference>
<dbReference type="GO" id="GO:0051131">
    <property type="term" value="P:chaperone-mediated protein complex assembly"/>
    <property type="evidence" value="ECO:0007669"/>
    <property type="project" value="InterPro"/>
</dbReference>
<organism evidence="3 5">
    <name type="scientific">Bacillus clarus</name>
    <dbReference type="NCBI Taxonomy" id="2338372"/>
    <lineage>
        <taxon>Bacteria</taxon>
        <taxon>Bacillati</taxon>
        <taxon>Bacillota</taxon>
        <taxon>Bacilli</taxon>
        <taxon>Bacillales</taxon>
        <taxon>Bacillaceae</taxon>
        <taxon>Bacillus</taxon>
        <taxon>Bacillus cereus group</taxon>
    </lineage>
</organism>
<sequence length="176" mass="20357">MKQSLQTAFSCSSFLLSYPEQGWREALLELQEEIQTIEQEEIRASLTTFIKQALDKTNNQLIDSYVYTFDFGKKTNMYLTYMKTGEQRERGIELLELKQHYQKSGFDVTDKELPDYLPLLLEFFANANEKDSEPIMGKYKENIQALQGQLKEANCMYEPILAAVLLAIDAWGVQTN</sequence>
<dbReference type="RefSeq" id="WP_042983428.1">
    <property type="nucleotide sequence ID" value="NZ_JMQC01000008.1"/>
</dbReference>
<dbReference type="SUPFAM" id="SSF89155">
    <property type="entry name" value="TorD-like"/>
    <property type="match status" value="1"/>
</dbReference>
<accession>A0A090YKW7</accession>
<comment type="caution">
    <text evidence="3">The sequence shown here is derived from an EMBL/GenBank/DDBJ whole genome shotgun (WGS) entry which is preliminary data.</text>
</comment>
<dbReference type="STRING" id="1405.B7492_11590"/>
<dbReference type="FunFam" id="1.10.3480.10:FF:000004">
    <property type="entry name" value="Nitrate reductase molybdenum cofactor assembly chaperone"/>
    <property type="match status" value="1"/>
</dbReference>
<gene>
    <name evidence="3" type="primary">narJ</name>
    <name evidence="4" type="ORF">D0U04_18000</name>
    <name evidence="3" type="ORF">DJ93_4564</name>
</gene>
<dbReference type="PANTHER" id="PTHR43680">
    <property type="entry name" value="NITRATE REDUCTASE MOLYBDENUM COFACTOR ASSEMBLY CHAPERONE"/>
    <property type="match status" value="1"/>
</dbReference>
<evidence type="ECO:0000256" key="2">
    <source>
        <dbReference type="SAM" id="Coils"/>
    </source>
</evidence>
<dbReference type="GO" id="GO:0042128">
    <property type="term" value="P:nitrate assimilation"/>
    <property type="evidence" value="ECO:0007669"/>
    <property type="project" value="UniProtKB-KW"/>
</dbReference>
<dbReference type="PANTHER" id="PTHR43680:SF2">
    <property type="entry name" value="NITRATE REDUCTASE MOLYBDENUM COFACTOR ASSEMBLY CHAPERONE NARJ"/>
    <property type="match status" value="1"/>
</dbReference>
<keyword evidence="2" id="KW-0175">Coiled coil</keyword>
<dbReference type="Proteomes" id="UP000264294">
    <property type="component" value="Unassembled WGS sequence"/>
</dbReference>
<dbReference type="InterPro" id="IPR003765">
    <property type="entry name" value="NO3_reductase_chaperone_NarJ"/>
</dbReference>
<dbReference type="Proteomes" id="UP000029389">
    <property type="component" value="Unassembled WGS sequence"/>
</dbReference>